<dbReference type="Gene3D" id="3.90.79.10">
    <property type="entry name" value="Nucleoside Triphosphate Pyrophosphohydrolase"/>
    <property type="match status" value="1"/>
</dbReference>
<evidence type="ECO:0000256" key="13">
    <source>
        <dbReference type="ARBA" id="ARBA00023295"/>
    </source>
</evidence>
<dbReference type="Gene3D" id="1.10.1670.10">
    <property type="entry name" value="Helix-hairpin-Helix base-excision DNA repair enzymes (C-terminal)"/>
    <property type="match status" value="1"/>
</dbReference>
<keyword evidence="11" id="KW-0411">Iron-sulfur</keyword>
<evidence type="ECO:0000256" key="1">
    <source>
        <dbReference type="ARBA" id="ARBA00000843"/>
    </source>
</evidence>
<evidence type="ECO:0000256" key="4">
    <source>
        <dbReference type="ARBA" id="ARBA00012045"/>
    </source>
</evidence>
<evidence type="ECO:0000256" key="9">
    <source>
        <dbReference type="ARBA" id="ARBA00022801"/>
    </source>
</evidence>
<evidence type="ECO:0000256" key="11">
    <source>
        <dbReference type="ARBA" id="ARBA00023014"/>
    </source>
</evidence>
<proteinExistence type="inferred from homology"/>
<dbReference type="GO" id="GO:0006298">
    <property type="term" value="P:mismatch repair"/>
    <property type="evidence" value="ECO:0007669"/>
    <property type="project" value="TreeGrafter"/>
</dbReference>
<dbReference type="SMART" id="SM00478">
    <property type="entry name" value="ENDO3c"/>
    <property type="match status" value="1"/>
</dbReference>
<evidence type="ECO:0000256" key="10">
    <source>
        <dbReference type="ARBA" id="ARBA00023004"/>
    </source>
</evidence>
<evidence type="ECO:0000256" key="2">
    <source>
        <dbReference type="ARBA" id="ARBA00001966"/>
    </source>
</evidence>
<dbReference type="CDD" id="cd00056">
    <property type="entry name" value="ENDO3c"/>
    <property type="match status" value="1"/>
</dbReference>
<organism evidence="15 16">
    <name type="scientific">Candidatus Nitrosymbiomonas proteolyticus</name>
    <dbReference type="NCBI Taxonomy" id="2608984"/>
    <lineage>
        <taxon>Bacteria</taxon>
        <taxon>Bacillati</taxon>
        <taxon>Armatimonadota</taxon>
        <taxon>Armatimonadota incertae sedis</taxon>
        <taxon>Candidatus Nitrosymbiomonas</taxon>
    </lineage>
</organism>
<dbReference type="InterPro" id="IPR003265">
    <property type="entry name" value="HhH-GPD_domain"/>
</dbReference>
<dbReference type="Gene3D" id="1.10.340.30">
    <property type="entry name" value="Hypothetical protein, domain 2"/>
    <property type="match status" value="1"/>
</dbReference>
<comment type="similarity">
    <text evidence="3">Belongs to the Nth/MutY family.</text>
</comment>
<dbReference type="InterPro" id="IPR029119">
    <property type="entry name" value="MutY_C"/>
</dbReference>
<dbReference type="GO" id="GO:0034039">
    <property type="term" value="F:8-oxo-7,8-dihydroguanine DNA N-glycosylase activity"/>
    <property type="evidence" value="ECO:0007669"/>
    <property type="project" value="TreeGrafter"/>
</dbReference>
<keyword evidence="10" id="KW-0408">Iron</keyword>
<accession>A0A809RJM0</accession>
<dbReference type="InterPro" id="IPR011257">
    <property type="entry name" value="DNA_glycosylase"/>
</dbReference>
<evidence type="ECO:0000256" key="6">
    <source>
        <dbReference type="ARBA" id="ARBA00022485"/>
    </source>
</evidence>
<keyword evidence="9" id="KW-0378">Hydrolase</keyword>
<feature type="domain" description="HhH-GPD" evidence="14">
    <location>
        <begin position="48"/>
        <end position="194"/>
    </location>
</feature>
<keyword evidence="7" id="KW-0479">Metal-binding</keyword>
<dbReference type="GO" id="GO:0006284">
    <property type="term" value="P:base-excision repair"/>
    <property type="evidence" value="ECO:0007669"/>
    <property type="project" value="InterPro"/>
</dbReference>
<evidence type="ECO:0000313" key="16">
    <source>
        <dbReference type="Proteomes" id="UP000662873"/>
    </source>
</evidence>
<comment type="catalytic activity">
    <reaction evidence="1">
        <text>Hydrolyzes free adenine bases from 7,8-dihydro-8-oxoguanine:adenine mismatched double-stranded DNA, leaving an apurinic site.</text>
        <dbReference type="EC" id="3.2.2.31"/>
    </reaction>
</comment>
<dbReference type="InterPro" id="IPR044298">
    <property type="entry name" value="MIG/MutY"/>
</dbReference>
<dbReference type="GO" id="GO:0051539">
    <property type="term" value="F:4 iron, 4 sulfur cluster binding"/>
    <property type="evidence" value="ECO:0007669"/>
    <property type="project" value="UniProtKB-KW"/>
</dbReference>
<sequence length="356" mass="39742">MGMKPKRKAASPPKADSAALLRWYSRHKRPLPWRDAQDPYPVWVSEVMLQQTRVATVIPYYARWMERFPMVEALASSPEQAALALWQGLGYYRRCKLLRAGARWIVEHGVPRTYAGWLGVPGVGPYTAAAIASICFDEPVPVADGNVKRVYARQTCDSSTGVVLERAALRWAGGLMEGHKPGEFNQALMELGATICTPRSPTCYQCPVRASCSAAATGKPENYPHRAPKQRPERIAFAIWAPVFEGRFGVHRVPPGPWWQGLWEFPRVEIGPRSEDSADDSLRRVVGPGWIEDLGEVSHHVSRFRIECRASLVRCETTSPLLEWYEPEKLGFVPMPALSVKVLKLALKHLGVNPAP</sequence>
<dbReference type="InterPro" id="IPR023170">
    <property type="entry name" value="HhH_base_excis_C"/>
</dbReference>
<keyword evidence="8" id="KW-0227">DNA damage</keyword>
<dbReference type="Pfam" id="PF14815">
    <property type="entry name" value="NUDIX_4"/>
    <property type="match status" value="1"/>
</dbReference>
<dbReference type="SUPFAM" id="SSF48150">
    <property type="entry name" value="DNA-glycosylase"/>
    <property type="match status" value="1"/>
</dbReference>
<dbReference type="KEGG" id="npy:NPRO_23100"/>
<dbReference type="Pfam" id="PF00633">
    <property type="entry name" value="HHH"/>
    <property type="match status" value="1"/>
</dbReference>
<dbReference type="EMBL" id="AP021858">
    <property type="protein sequence ID" value="BBO24715.1"/>
    <property type="molecule type" value="Genomic_DNA"/>
</dbReference>
<evidence type="ECO:0000256" key="12">
    <source>
        <dbReference type="ARBA" id="ARBA00023204"/>
    </source>
</evidence>
<dbReference type="GO" id="GO:0032357">
    <property type="term" value="F:oxidized purine DNA binding"/>
    <property type="evidence" value="ECO:0007669"/>
    <property type="project" value="TreeGrafter"/>
</dbReference>
<evidence type="ECO:0000256" key="8">
    <source>
        <dbReference type="ARBA" id="ARBA00022763"/>
    </source>
</evidence>
<dbReference type="EC" id="3.2.2.31" evidence="4"/>
<dbReference type="Proteomes" id="UP000662873">
    <property type="component" value="Chromosome"/>
</dbReference>
<dbReference type="GO" id="GO:0000701">
    <property type="term" value="F:purine-specific mismatch base pair DNA N-glycosylase activity"/>
    <property type="evidence" value="ECO:0007669"/>
    <property type="project" value="UniProtKB-EC"/>
</dbReference>
<keyword evidence="6" id="KW-0004">4Fe-4S</keyword>
<comment type="cofactor">
    <cofactor evidence="2">
        <name>[4Fe-4S] cluster</name>
        <dbReference type="ChEBI" id="CHEBI:49883"/>
    </cofactor>
</comment>
<dbReference type="InterPro" id="IPR015797">
    <property type="entry name" value="NUDIX_hydrolase-like_dom_sf"/>
</dbReference>
<gene>
    <name evidence="15" type="ORF">NPRO_23100</name>
</gene>
<evidence type="ECO:0000313" key="15">
    <source>
        <dbReference type="EMBL" id="BBO24715.1"/>
    </source>
</evidence>
<evidence type="ECO:0000259" key="14">
    <source>
        <dbReference type="SMART" id="SM00478"/>
    </source>
</evidence>
<dbReference type="PANTHER" id="PTHR42944">
    <property type="entry name" value="ADENINE DNA GLYCOSYLASE"/>
    <property type="match status" value="1"/>
</dbReference>
<keyword evidence="12" id="KW-0234">DNA repair</keyword>
<dbReference type="AlphaFoldDB" id="A0A809RJM0"/>
<reference evidence="15" key="1">
    <citation type="journal article" name="DNA Res.">
        <title>The physiological potential of anammox bacteria as revealed by their core genome structure.</title>
        <authorList>
            <person name="Okubo T."/>
            <person name="Toyoda A."/>
            <person name="Fukuhara K."/>
            <person name="Uchiyama I."/>
            <person name="Harigaya Y."/>
            <person name="Kuroiwa M."/>
            <person name="Suzuki T."/>
            <person name="Murakami Y."/>
            <person name="Suwa Y."/>
            <person name="Takami H."/>
        </authorList>
    </citation>
    <scope>NUCLEOTIDE SEQUENCE</scope>
    <source>
        <strain evidence="15">317325-2</strain>
    </source>
</reference>
<name>A0A809RJM0_9BACT</name>
<dbReference type="SUPFAM" id="SSF55811">
    <property type="entry name" value="Nudix"/>
    <property type="match status" value="1"/>
</dbReference>
<evidence type="ECO:0000256" key="5">
    <source>
        <dbReference type="ARBA" id="ARBA00022023"/>
    </source>
</evidence>
<dbReference type="GO" id="GO:0046872">
    <property type="term" value="F:metal ion binding"/>
    <property type="evidence" value="ECO:0007669"/>
    <property type="project" value="UniProtKB-KW"/>
</dbReference>
<keyword evidence="13" id="KW-0326">Glycosidase</keyword>
<dbReference type="Pfam" id="PF00730">
    <property type="entry name" value="HhH-GPD"/>
    <property type="match status" value="1"/>
</dbReference>
<evidence type="ECO:0000256" key="3">
    <source>
        <dbReference type="ARBA" id="ARBA00008343"/>
    </source>
</evidence>
<evidence type="ECO:0000256" key="7">
    <source>
        <dbReference type="ARBA" id="ARBA00022723"/>
    </source>
</evidence>
<dbReference type="GO" id="GO:0035485">
    <property type="term" value="F:adenine/guanine mispair binding"/>
    <property type="evidence" value="ECO:0007669"/>
    <property type="project" value="TreeGrafter"/>
</dbReference>
<dbReference type="InterPro" id="IPR000445">
    <property type="entry name" value="HhH_motif"/>
</dbReference>
<protein>
    <recommendedName>
        <fullName evidence="5">Adenine DNA glycosylase</fullName>
        <ecNumber evidence="4">3.2.2.31</ecNumber>
    </recommendedName>
</protein>
<dbReference type="PANTHER" id="PTHR42944:SF1">
    <property type="entry name" value="ADENINE DNA GLYCOSYLASE"/>
    <property type="match status" value="1"/>
</dbReference>